<dbReference type="PANTHER" id="PTHR31286:SF167">
    <property type="entry name" value="OS09G0268800 PROTEIN"/>
    <property type="match status" value="1"/>
</dbReference>
<keyword evidence="1" id="KW-0862">Zinc</keyword>
<dbReference type="Pfam" id="PF14392">
    <property type="entry name" value="zf-CCHC_4"/>
    <property type="match status" value="1"/>
</dbReference>
<dbReference type="AlphaFoldDB" id="A0A5C7IUW9"/>
<evidence type="ECO:0000256" key="2">
    <source>
        <dbReference type="SAM" id="MobiDB-lite"/>
    </source>
</evidence>
<dbReference type="PROSITE" id="PS50158">
    <property type="entry name" value="ZF_CCHC"/>
    <property type="match status" value="1"/>
</dbReference>
<name>A0A5C7IUW9_9ROSI</name>
<evidence type="ECO:0000259" key="3">
    <source>
        <dbReference type="PROSITE" id="PS50158"/>
    </source>
</evidence>
<dbReference type="PANTHER" id="PTHR31286">
    <property type="entry name" value="GLYCINE-RICH CELL WALL STRUCTURAL PROTEIN 1.8-LIKE"/>
    <property type="match status" value="1"/>
</dbReference>
<proteinExistence type="predicted"/>
<evidence type="ECO:0000313" key="4">
    <source>
        <dbReference type="EMBL" id="TXG73137.1"/>
    </source>
</evidence>
<dbReference type="GO" id="GO:0003676">
    <property type="term" value="F:nucleic acid binding"/>
    <property type="evidence" value="ECO:0007669"/>
    <property type="project" value="InterPro"/>
</dbReference>
<dbReference type="InterPro" id="IPR025558">
    <property type="entry name" value="DUF4283"/>
</dbReference>
<dbReference type="InterPro" id="IPR040256">
    <property type="entry name" value="At4g02000-like"/>
</dbReference>
<dbReference type="OrthoDB" id="2219495at2759"/>
<keyword evidence="1" id="KW-0479">Metal-binding</keyword>
<reference evidence="5" key="1">
    <citation type="journal article" date="2019" name="Gigascience">
        <title>De novo genome assembly of the endangered Acer yangbiense, a plant species with extremely small populations endemic to Yunnan Province, China.</title>
        <authorList>
            <person name="Yang J."/>
            <person name="Wariss H.M."/>
            <person name="Tao L."/>
            <person name="Zhang R."/>
            <person name="Yun Q."/>
            <person name="Hollingsworth P."/>
            <person name="Dao Z."/>
            <person name="Luo G."/>
            <person name="Guo H."/>
            <person name="Ma Y."/>
            <person name="Sun W."/>
        </authorList>
    </citation>
    <scope>NUCLEOTIDE SEQUENCE [LARGE SCALE GENOMIC DNA]</scope>
    <source>
        <strain evidence="5">cv. Malutang</strain>
    </source>
</reference>
<keyword evidence="1" id="KW-0863">Zinc-finger</keyword>
<dbReference type="GO" id="GO:0008270">
    <property type="term" value="F:zinc ion binding"/>
    <property type="evidence" value="ECO:0007669"/>
    <property type="project" value="UniProtKB-KW"/>
</dbReference>
<evidence type="ECO:0000256" key="1">
    <source>
        <dbReference type="PROSITE-ProRule" id="PRU00047"/>
    </source>
</evidence>
<feature type="region of interest" description="Disordered" evidence="2">
    <location>
        <begin position="327"/>
        <end position="355"/>
    </location>
</feature>
<sequence length="586" mass="63976">MHIFDCFIPPSSVSAMVRDLTVIVDGMESLHLYSIVASLKGQKASLHNLHTTNNAARDESAFTPSCRTDWMNSGDLELLCSALSIKEKERPVGTLDNNLKEKGERVLALCLVGKVLTTKVVNKEAFINVMNSIWRVREGVEIEALEGNVFAFHFKNTADKKLVQSGGPWTFDRAITALEEPTGTGDIEHMKFNSVEIWVQIHNLPLLCMTEDTCIFLGTMIGEVKDVDLLATKHIGGRFIRVRVVISTVEPLMRSLRVDLLGTGEITTMLLRYERLQDYCFKCSRLGHSFKECTEPGEGREATTEAMARLNGGIYFNRADQGNWRSGTQWKGTGKPISDILSGGRNSNASKNKGQVADLQRIGNVSKNTKLGGLNTKLGGLLQSLEPYKELMGKEAAINAVGGDKIAAVNFTARREIHDQSVKGEKKDKQLTPLVSNLVVDKAFVVGQTGESAQRQPMNVDKPAVSGPTSKFAKGQLMKVDKHVSSGPTGEPIQVNLLYVDQPCSLGPLITVVTDPYSSSTASSLKKLKTPVKWKRAARNKGGEFIGSESVTIQSAEEVKKSEVSNFFLGPEEDGGVGSGLVDTQF</sequence>
<comment type="caution">
    <text evidence="4">The sequence shown here is derived from an EMBL/GenBank/DDBJ whole genome shotgun (WGS) entry which is preliminary data.</text>
</comment>
<feature type="domain" description="CCHC-type" evidence="3">
    <location>
        <begin position="280"/>
        <end position="295"/>
    </location>
</feature>
<dbReference type="InterPro" id="IPR001878">
    <property type="entry name" value="Znf_CCHC"/>
</dbReference>
<keyword evidence="5" id="KW-1185">Reference proteome</keyword>
<dbReference type="EMBL" id="VAHF01000001">
    <property type="protein sequence ID" value="TXG73137.1"/>
    <property type="molecule type" value="Genomic_DNA"/>
</dbReference>
<dbReference type="Proteomes" id="UP000323000">
    <property type="component" value="Chromosome 1"/>
</dbReference>
<evidence type="ECO:0000313" key="5">
    <source>
        <dbReference type="Proteomes" id="UP000323000"/>
    </source>
</evidence>
<protein>
    <recommendedName>
        <fullName evidence="3">CCHC-type domain-containing protein</fullName>
    </recommendedName>
</protein>
<feature type="compositionally biased region" description="Polar residues" evidence="2">
    <location>
        <begin position="344"/>
        <end position="353"/>
    </location>
</feature>
<dbReference type="InterPro" id="IPR025836">
    <property type="entry name" value="Zn_knuckle_CX2CX4HX4C"/>
</dbReference>
<accession>A0A5C7IUW9</accession>
<organism evidence="4 5">
    <name type="scientific">Acer yangbiense</name>
    <dbReference type="NCBI Taxonomy" id="1000413"/>
    <lineage>
        <taxon>Eukaryota</taxon>
        <taxon>Viridiplantae</taxon>
        <taxon>Streptophyta</taxon>
        <taxon>Embryophyta</taxon>
        <taxon>Tracheophyta</taxon>
        <taxon>Spermatophyta</taxon>
        <taxon>Magnoliopsida</taxon>
        <taxon>eudicotyledons</taxon>
        <taxon>Gunneridae</taxon>
        <taxon>Pentapetalae</taxon>
        <taxon>rosids</taxon>
        <taxon>malvids</taxon>
        <taxon>Sapindales</taxon>
        <taxon>Sapindaceae</taxon>
        <taxon>Hippocastanoideae</taxon>
        <taxon>Acereae</taxon>
        <taxon>Acer</taxon>
    </lineage>
</organism>
<dbReference type="Pfam" id="PF14111">
    <property type="entry name" value="DUF4283"/>
    <property type="match status" value="1"/>
</dbReference>
<gene>
    <name evidence="4" type="ORF">EZV62_001716</name>
</gene>